<protein>
    <submittedName>
        <fullName evidence="3">NHL repeat-containing protein</fullName>
    </submittedName>
</protein>
<evidence type="ECO:0000313" key="3">
    <source>
        <dbReference type="EMBL" id="MBZ0154864.1"/>
    </source>
</evidence>
<keyword evidence="1" id="KW-0677">Repeat</keyword>
<comment type="caution">
    <text evidence="3">The sequence shown here is derived from an EMBL/GenBank/DDBJ whole genome shotgun (WGS) entry which is preliminary data.</text>
</comment>
<dbReference type="Proteomes" id="UP000705867">
    <property type="component" value="Unassembled WGS sequence"/>
</dbReference>
<gene>
    <name evidence="3" type="ORF">K8I29_01445</name>
</gene>
<reference evidence="3" key="2">
    <citation type="submission" date="2021-08" db="EMBL/GenBank/DDBJ databases">
        <authorList>
            <person name="Dalcin Martins P."/>
        </authorList>
    </citation>
    <scope>NUCLEOTIDE SEQUENCE</scope>
    <source>
        <strain evidence="3">MAG_39</strain>
    </source>
</reference>
<dbReference type="PANTHER" id="PTHR24104">
    <property type="entry name" value="E3 UBIQUITIN-PROTEIN LIGASE NHLRC1-RELATED"/>
    <property type="match status" value="1"/>
</dbReference>
<dbReference type="GO" id="GO:0008270">
    <property type="term" value="F:zinc ion binding"/>
    <property type="evidence" value="ECO:0007669"/>
    <property type="project" value="UniProtKB-KW"/>
</dbReference>
<organism evidence="3 4">
    <name type="scientific">Candidatus Nitrobium versatile</name>
    <dbReference type="NCBI Taxonomy" id="2884831"/>
    <lineage>
        <taxon>Bacteria</taxon>
        <taxon>Pseudomonadati</taxon>
        <taxon>Nitrospirota</taxon>
        <taxon>Nitrospiria</taxon>
        <taxon>Nitrospirales</taxon>
        <taxon>Nitrospiraceae</taxon>
        <taxon>Candidatus Nitrobium</taxon>
    </lineage>
</organism>
<dbReference type="InterPro" id="IPR001258">
    <property type="entry name" value="NHL_repeat"/>
</dbReference>
<dbReference type="PANTHER" id="PTHR24104:SF25">
    <property type="entry name" value="PROTEIN LIN-41"/>
    <property type="match status" value="1"/>
</dbReference>
<dbReference type="EMBL" id="JAIOIV010000015">
    <property type="protein sequence ID" value="MBZ0154864.1"/>
    <property type="molecule type" value="Genomic_DNA"/>
</dbReference>
<dbReference type="PROSITE" id="PS51125">
    <property type="entry name" value="NHL"/>
    <property type="match status" value="1"/>
</dbReference>
<dbReference type="Pfam" id="PF01436">
    <property type="entry name" value="NHL"/>
    <property type="match status" value="1"/>
</dbReference>
<evidence type="ECO:0000313" key="4">
    <source>
        <dbReference type="Proteomes" id="UP000705867"/>
    </source>
</evidence>
<dbReference type="InterPro" id="IPR011042">
    <property type="entry name" value="6-blade_b-propeller_TolB-like"/>
</dbReference>
<proteinExistence type="predicted"/>
<sequence>MVNIFMKILIPAMLLSFSTGAFAGESIKLLYRISIYADNKGGALKQPEGVACNDTSLLVIADTGRDRLLRFTFQDGALKGGDEIAVPQLAAPLRVQVNARGDIFVLDGKQRRIVKLNAGGAFVGYLAPEGLPAPVSLIPRNFRVDADGTAYILDIFSMRVLIVDSSGRYRRHIELPEGYETFSDLAVDAQGTVYVLDSSTATIFFASKDAKEFSPFTKSLSEYLTFPSNLFIDDKGVFFVTDQNAGRLAILGKDGSFQGHPLNAGWKEGLLRFPSQLCVNSSGEVFIADRDNSRVQIFSAIR</sequence>
<dbReference type="Gene3D" id="2.120.10.30">
    <property type="entry name" value="TolB, C-terminal domain"/>
    <property type="match status" value="2"/>
</dbReference>
<evidence type="ECO:0000256" key="1">
    <source>
        <dbReference type="ARBA" id="ARBA00022737"/>
    </source>
</evidence>
<accession>A0A953LYX5</accession>
<dbReference type="CDD" id="cd05819">
    <property type="entry name" value="NHL"/>
    <property type="match status" value="1"/>
</dbReference>
<feature type="repeat" description="NHL" evidence="2">
    <location>
        <begin position="271"/>
        <end position="301"/>
    </location>
</feature>
<dbReference type="InterPro" id="IPR050952">
    <property type="entry name" value="TRIM-NHL_E3_ligases"/>
</dbReference>
<name>A0A953LYX5_9BACT</name>
<evidence type="ECO:0000256" key="2">
    <source>
        <dbReference type="PROSITE-ProRule" id="PRU00504"/>
    </source>
</evidence>
<reference evidence="3" key="1">
    <citation type="journal article" date="2021" name="bioRxiv">
        <title>Unraveling nitrogen, sulfur and carbon metabolic pathways and microbial community transcriptional responses to substrate deprivation and toxicity stresses in a bioreactor mimicking anoxic brackish coastal sediment conditions.</title>
        <authorList>
            <person name="Martins P.D."/>
            <person name="Echeveste M.J."/>
            <person name="Arshad A."/>
            <person name="Kurth J."/>
            <person name="Ouboter H."/>
            <person name="Jetten M.S.M."/>
            <person name="Welte C.U."/>
        </authorList>
    </citation>
    <scope>NUCLEOTIDE SEQUENCE</scope>
    <source>
        <strain evidence="3">MAG_39</strain>
    </source>
</reference>
<dbReference type="SUPFAM" id="SSF101898">
    <property type="entry name" value="NHL repeat"/>
    <property type="match status" value="1"/>
</dbReference>
<dbReference type="AlphaFoldDB" id="A0A953LYX5"/>